<gene>
    <name evidence="1" type="ORF">TNIN_108241</name>
</gene>
<dbReference type="AlphaFoldDB" id="A0A8X6WPN9"/>
<evidence type="ECO:0000313" key="2">
    <source>
        <dbReference type="Proteomes" id="UP000886998"/>
    </source>
</evidence>
<organism evidence="1 2">
    <name type="scientific">Trichonephila inaurata madagascariensis</name>
    <dbReference type="NCBI Taxonomy" id="2747483"/>
    <lineage>
        <taxon>Eukaryota</taxon>
        <taxon>Metazoa</taxon>
        <taxon>Ecdysozoa</taxon>
        <taxon>Arthropoda</taxon>
        <taxon>Chelicerata</taxon>
        <taxon>Arachnida</taxon>
        <taxon>Araneae</taxon>
        <taxon>Araneomorphae</taxon>
        <taxon>Entelegynae</taxon>
        <taxon>Araneoidea</taxon>
        <taxon>Nephilidae</taxon>
        <taxon>Trichonephila</taxon>
        <taxon>Trichonephila inaurata</taxon>
    </lineage>
</organism>
<sequence>MEPFLFKKKMRDDDPTFFFNHLQKAITRLHTNQFADLREKKIHQHTRAKEIKEYPTLFLPNDFWMHQKRSLSSLRASLRTKKKPFSFFLRRGLFSNLKKTRAAHTHLAFFFKVKSH</sequence>
<name>A0A8X6WPN9_9ARAC</name>
<protein>
    <submittedName>
        <fullName evidence="1">Uncharacterized protein</fullName>
    </submittedName>
</protein>
<keyword evidence="2" id="KW-1185">Reference proteome</keyword>
<proteinExistence type="predicted"/>
<dbReference type="Proteomes" id="UP000886998">
    <property type="component" value="Unassembled WGS sequence"/>
</dbReference>
<dbReference type="EMBL" id="BMAV01000900">
    <property type="protein sequence ID" value="GFY38515.1"/>
    <property type="molecule type" value="Genomic_DNA"/>
</dbReference>
<evidence type="ECO:0000313" key="1">
    <source>
        <dbReference type="EMBL" id="GFY38515.1"/>
    </source>
</evidence>
<comment type="caution">
    <text evidence="1">The sequence shown here is derived from an EMBL/GenBank/DDBJ whole genome shotgun (WGS) entry which is preliminary data.</text>
</comment>
<accession>A0A8X6WPN9</accession>
<reference evidence="1" key="1">
    <citation type="submission" date="2020-08" db="EMBL/GenBank/DDBJ databases">
        <title>Multicomponent nature underlies the extraordinary mechanical properties of spider dragline silk.</title>
        <authorList>
            <person name="Kono N."/>
            <person name="Nakamura H."/>
            <person name="Mori M."/>
            <person name="Yoshida Y."/>
            <person name="Ohtoshi R."/>
            <person name="Malay A.D."/>
            <person name="Moran D.A.P."/>
            <person name="Tomita M."/>
            <person name="Numata K."/>
            <person name="Arakawa K."/>
        </authorList>
    </citation>
    <scope>NUCLEOTIDE SEQUENCE</scope>
</reference>